<evidence type="ECO:0000313" key="4">
    <source>
        <dbReference type="Proteomes" id="UP000006833"/>
    </source>
</evidence>
<dbReference type="OrthoDB" id="7831317at2"/>
<organism evidence="3 4">
    <name type="scientific">Dinoroseobacter shibae (strain DSM 16493 / NCIMB 14021 / DFL 12)</name>
    <dbReference type="NCBI Taxonomy" id="398580"/>
    <lineage>
        <taxon>Bacteria</taxon>
        <taxon>Pseudomonadati</taxon>
        <taxon>Pseudomonadota</taxon>
        <taxon>Alphaproteobacteria</taxon>
        <taxon>Rhodobacterales</taxon>
        <taxon>Roseobacteraceae</taxon>
        <taxon>Dinoroseobacter</taxon>
    </lineage>
</organism>
<sequence length="261" mass="27541">MTETSPLDTAHAAMEADPQDDAARLRFYDRLADAELFLLLEGEAEGDRITPRVFPVEEHRYVLAFDREERLTRFAEGPAAYAGLSGRSVVQLLAAQGLGLGLNLEVAPSAMLLPPEGVTWLAETLGVSPEELAAKPAEITPPRGLPEAVLTALDAKLATASGLARRAYLAGVAYEDGRRGHLLGFLGTVPGAEPALAAAVREALVFSGIEAGALDVGFLRDSDPLAGALARHGLRFDLSEPEAFSGPSAPGMDPDRPPKLK</sequence>
<dbReference type="InterPro" id="IPR009839">
    <property type="entry name" value="SseB_N"/>
</dbReference>
<dbReference type="KEGG" id="dsh:Dshi_0589"/>
<reference evidence="4" key="1">
    <citation type="journal article" date="2010" name="ISME J.">
        <title>The complete genome sequence of the algal symbiont Dinoroseobacter shibae: a hitchhiker's guide to life in the sea.</title>
        <authorList>
            <person name="Wagner-Dobler I."/>
            <person name="Ballhausen B."/>
            <person name="Berger M."/>
            <person name="Brinkhoff T."/>
            <person name="Buchholz I."/>
            <person name="Bunk B."/>
            <person name="Cypionka H."/>
            <person name="Daniel R."/>
            <person name="Drepper T."/>
            <person name="Gerdts G."/>
            <person name="Hahnke S."/>
            <person name="Han C."/>
            <person name="Jahn D."/>
            <person name="Kalhoefer D."/>
            <person name="Kiss H."/>
            <person name="Klenk H.P."/>
            <person name="Kyrpides N."/>
            <person name="Liebl W."/>
            <person name="Liesegang H."/>
            <person name="Meincke L."/>
            <person name="Pati A."/>
            <person name="Petersen J."/>
            <person name="Piekarski T."/>
            <person name="Pommerenke C."/>
            <person name="Pradella S."/>
            <person name="Pukall R."/>
            <person name="Rabus R."/>
            <person name="Stackebrandt E."/>
            <person name="Thole S."/>
            <person name="Thompson L."/>
            <person name="Tielen P."/>
            <person name="Tomasch J."/>
            <person name="von Jan M."/>
            <person name="Wanphrut N."/>
            <person name="Wichels A."/>
            <person name="Zech H."/>
            <person name="Simon M."/>
        </authorList>
    </citation>
    <scope>NUCLEOTIDE SEQUENCE [LARGE SCALE GENOMIC DNA]</scope>
    <source>
        <strain evidence="4">DSM 16493 / NCIMB 14021 / DFL 12</strain>
    </source>
</reference>
<name>A8LPL2_DINSH</name>
<accession>A8LPL2</accession>
<dbReference type="RefSeq" id="WP_012177267.1">
    <property type="nucleotide sequence ID" value="NC_009952.1"/>
</dbReference>
<keyword evidence="4" id="KW-1185">Reference proteome</keyword>
<protein>
    <recommendedName>
        <fullName evidence="2">SseB protein N-terminal domain-containing protein</fullName>
    </recommendedName>
</protein>
<evidence type="ECO:0000259" key="2">
    <source>
        <dbReference type="Pfam" id="PF07179"/>
    </source>
</evidence>
<dbReference type="Pfam" id="PF07179">
    <property type="entry name" value="SseB"/>
    <property type="match status" value="1"/>
</dbReference>
<feature type="domain" description="SseB protein N-terminal" evidence="2">
    <location>
        <begin position="12"/>
        <end position="120"/>
    </location>
</feature>
<evidence type="ECO:0000313" key="3">
    <source>
        <dbReference type="EMBL" id="ABV92335.1"/>
    </source>
</evidence>
<dbReference type="HOGENOM" id="CLU_1057026_0_0_5"/>
<evidence type="ECO:0000256" key="1">
    <source>
        <dbReference type="SAM" id="MobiDB-lite"/>
    </source>
</evidence>
<dbReference type="AlphaFoldDB" id="A8LPL2"/>
<feature type="region of interest" description="Disordered" evidence="1">
    <location>
        <begin position="240"/>
        <end position="261"/>
    </location>
</feature>
<dbReference type="STRING" id="398580.Dshi_0589"/>
<dbReference type="eggNOG" id="ENOG502Z7MU">
    <property type="taxonomic scope" value="Bacteria"/>
</dbReference>
<gene>
    <name evidence="3" type="ordered locus">Dshi_0589</name>
</gene>
<dbReference type="EMBL" id="CP000830">
    <property type="protein sequence ID" value="ABV92335.1"/>
    <property type="molecule type" value="Genomic_DNA"/>
</dbReference>
<proteinExistence type="predicted"/>
<dbReference type="Proteomes" id="UP000006833">
    <property type="component" value="Chromosome"/>
</dbReference>